<protein>
    <submittedName>
        <fullName evidence="1">Putative exonuclease, RdgC</fullName>
    </submittedName>
</protein>
<dbReference type="GO" id="GO:0004527">
    <property type="term" value="F:exonuclease activity"/>
    <property type="evidence" value="ECO:0007669"/>
    <property type="project" value="UniProtKB-KW"/>
</dbReference>
<gene>
    <name evidence="1" type="ORF">SAMN02745206_00085</name>
</gene>
<dbReference type="OrthoDB" id="9793997at2"/>
<keyword evidence="1" id="KW-0269">Exonuclease</keyword>
<dbReference type="EMBL" id="FQVB01000003">
    <property type="protein sequence ID" value="SHE30958.1"/>
    <property type="molecule type" value="Genomic_DNA"/>
</dbReference>
<evidence type="ECO:0000313" key="2">
    <source>
        <dbReference type="Proteomes" id="UP000184076"/>
    </source>
</evidence>
<dbReference type="GO" id="GO:0006310">
    <property type="term" value="P:DNA recombination"/>
    <property type="evidence" value="ECO:0007669"/>
    <property type="project" value="InterPro"/>
</dbReference>
<dbReference type="AlphaFoldDB" id="A0A1M4SFM0"/>
<reference evidence="2" key="1">
    <citation type="submission" date="2016-11" db="EMBL/GenBank/DDBJ databases">
        <authorList>
            <person name="Varghese N."/>
            <person name="Submissions S."/>
        </authorList>
    </citation>
    <scope>NUCLEOTIDE SEQUENCE [LARGE SCALE GENOMIC DNA]</scope>
    <source>
        <strain evidence="2">DSM 9756</strain>
    </source>
</reference>
<keyword evidence="1" id="KW-0540">Nuclease</keyword>
<dbReference type="InterPro" id="IPR007476">
    <property type="entry name" value="RdgC"/>
</dbReference>
<organism evidence="1 2">
    <name type="scientific">Desulfacinum infernum DSM 9756</name>
    <dbReference type="NCBI Taxonomy" id="1121391"/>
    <lineage>
        <taxon>Bacteria</taxon>
        <taxon>Pseudomonadati</taxon>
        <taxon>Thermodesulfobacteriota</taxon>
        <taxon>Syntrophobacteria</taxon>
        <taxon>Syntrophobacterales</taxon>
        <taxon>Syntrophobacteraceae</taxon>
        <taxon>Desulfacinum</taxon>
    </lineage>
</organism>
<keyword evidence="1" id="KW-0378">Hydrolase</keyword>
<dbReference type="STRING" id="1121391.SAMN02745206_00085"/>
<proteinExistence type="predicted"/>
<dbReference type="Proteomes" id="UP000184076">
    <property type="component" value="Unassembled WGS sequence"/>
</dbReference>
<accession>A0A1M4SFM0</accession>
<evidence type="ECO:0000313" key="1">
    <source>
        <dbReference type="EMBL" id="SHE30958.1"/>
    </source>
</evidence>
<dbReference type="RefSeq" id="WP_073035890.1">
    <property type="nucleotide sequence ID" value="NZ_FQVB01000003.1"/>
</dbReference>
<sequence>MAIQSGTASFTRFFVPEPQVADFWSHVDEKLRAGAYRDASDGAEAPRGFVAWEDLFDPSFAYSSYHKGEYIAFQFRLDQRKVPSLVLKQYVRDAVEQYRKEHDGRYPPRQERLKIRDEVHASLLNQVLPQPSGCDVVWNPARRWMLVGTSSPRMLEAFLEHFERHFKLYPVPLYHAQWAVNMLQLEGRQKDVLAGLISLKSPHAMHEGRFLGYEFLTWLWHFIETEGGRCDFDPGMTAALALGERIVLSRQDDGKERVICTTQAGALDEARTALRQGKLVEEAQWIITVGDNEYIMTLDRDLWAFKGLKTPKQMPEFDDEDPDGRFLEKMFFLEETFAVWDALFQRFLTSRLTPSWNSDTLPALRQWIEGATS</sequence>
<name>A0A1M4SFM0_9BACT</name>
<keyword evidence="2" id="KW-1185">Reference proteome</keyword>
<dbReference type="Pfam" id="PF04381">
    <property type="entry name" value="RdgC"/>
    <property type="match status" value="1"/>
</dbReference>